<dbReference type="RefSeq" id="XP_019893037.2">
    <property type="nucleotide sequence ID" value="XM_020037478.2"/>
</dbReference>
<dbReference type="AlphaFoldDB" id="A0A9J7DJK3"/>
<evidence type="ECO:0000313" key="7">
    <source>
        <dbReference type="RefSeq" id="XP_019893037.2"/>
    </source>
</evidence>
<protein>
    <submittedName>
        <fullName evidence="7">Gustatory receptor 98b</fullName>
    </submittedName>
</protein>
<comment type="subcellular location">
    <subcellularLocation>
        <location evidence="1">Cell membrane</location>
        <topology evidence="1">Multi-pass membrane protein</topology>
    </subcellularLocation>
</comment>
<gene>
    <name evidence="7" type="primary">LOC109612960</name>
</gene>
<dbReference type="InterPro" id="IPR013604">
    <property type="entry name" value="7TM_chemorcpt"/>
</dbReference>
<dbReference type="KEGG" id="mde:109612960"/>
<dbReference type="GO" id="GO:0050909">
    <property type="term" value="P:sensory perception of taste"/>
    <property type="evidence" value="ECO:0007669"/>
    <property type="project" value="InterPro"/>
</dbReference>
<dbReference type="Pfam" id="PF08395">
    <property type="entry name" value="7tm_7"/>
    <property type="match status" value="1"/>
</dbReference>
<proteinExistence type="predicted"/>
<dbReference type="Proteomes" id="UP001652621">
    <property type="component" value="Unplaced"/>
</dbReference>
<evidence type="ECO:0000256" key="2">
    <source>
        <dbReference type="ARBA" id="ARBA00022475"/>
    </source>
</evidence>
<evidence type="ECO:0000313" key="6">
    <source>
        <dbReference type="Proteomes" id="UP001652621"/>
    </source>
</evidence>
<keyword evidence="3" id="KW-0812">Transmembrane</keyword>
<dbReference type="GeneID" id="109612960"/>
<keyword evidence="7" id="KW-0675">Receptor</keyword>
<keyword evidence="2" id="KW-1003">Cell membrane</keyword>
<sequence>MLLMNLFHICYFTEKCMDKYNHMSTLLYNFKLKFHDVEVMFRLREYSLQLMHQKLKFSCSDFLDIDLKTLGKMILAVTSFMIILIQFKMTNGTAGAIIATRKIFGISKLKL</sequence>
<dbReference type="GO" id="GO:0005886">
    <property type="term" value="C:plasma membrane"/>
    <property type="evidence" value="ECO:0007669"/>
    <property type="project" value="UniProtKB-SubCell"/>
</dbReference>
<dbReference type="OrthoDB" id="6366728at2759"/>
<dbReference type="VEuPathDB" id="VectorBase:MDOMA2_010666"/>
<keyword evidence="5" id="KW-0472">Membrane</keyword>
<evidence type="ECO:0000256" key="5">
    <source>
        <dbReference type="ARBA" id="ARBA00023136"/>
    </source>
</evidence>
<organism evidence="6 7">
    <name type="scientific">Musca domestica</name>
    <name type="common">House fly</name>
    <dbReference type="NCBI Taxonomy" id="7370"/>
    <lineage>
        <taxon>Eukaryota</taxon>
        <taxon>Metazoa</taxon>
        <taxon>Ecdysozoa</taxon>
        <taxon>Arthropoda</taxon>
        <taxon>Hexapoda</taxon>
        <taxon>Insecta</taxon>
        <taxon>Pterygota</taxon>
        <taxon>Neoptera</taxon>
        <taxon>Endopterygota</taxon>
        <taxon>Diptera</taxon>
        <taxon>Brachycera</taxon>
        <taxon>Muscomorpha</taxon>
        <taxon>Muscoidea</taxon>
        <taxon>Muscidae</taxon>
        <taxon>Musca</taxon>
    </lineage>
</organism>
<accession>A0A9J7DJK3</accession>
<keyword evidence="4" id="KW-1133">Transmembrane helix</keyword>
<keyword evidence="6" id="KW-1185">Reference proteome</keyword>
<name>A0A9J7DJK3_MUSDO</name>
<evidence type="ECO:0000256" key="3">
    <source>
        <dbReference type="ARBA" id="ARBA00022692"/>
    </source>
</evidence>
<evidence type="ECO:0000256" key="1">
    <source>
        <dbReference type="ARBA" id="ARBA00004651"/>
    </source>
</evidence>
<evidence type="ECO:0000256" key="4">
    <source>
        <dbReference type="ARBA" id="ARBA00022989"/>
    </source>
</evidence>
<reference evidence="7" key="1">
    <citation type="submission" date="2025-08" db="UniProtKB">
        <authorList>
            <consortium name="RefSeq"/>
        </authorList>
    </citation>
    <scope>IDENTIFICATION</scope>
    <source>
        <strain evidence="7">Aabys</strain>
        <tissue evidence="7">Whole body</tissue>
    </source>
</reference>